<dbReference type="VEuPathDB" id="FungiDB:RhiirFUN_017783"/>
<dbReference type="HOGENOM" id="CLU_1361047_0_0_1"/>
<protein>
    <submittedName>
        <fullName evidence="1">Uncharacterized protein</fullName>
    </submittedName>
</protein>
<gene>
    <name evidence="1" type="ORF">GLOINDRAFT_28969</name>
</gene>
<reference evidence="1" key="1">
    <citation type="submission" date="2013-07" db="EMBL/GenBank/DDBJ databases">
        <title>The genome of an arbuscular mycorrhizal fungus provides insights into the evolution of the oldest plant symbiosis.</title>
        <authorList>
            <consortium name="DOE Joint Genome Institute"/>
            <person name="Tisserant E."/>
            <person name="Malbreil M."/>
            <person name="Kuo A."/>
            <person name="Kohler A."/>
            <person name="Symeonidi A."/>
            <person name="Balestrini R."/>
            <person name="Charron P."/>
            <person name="Duensing N."/>
            <person name="Frei-dit-Frey N."/>
            <person name="Gianinazzi-Pearson V."/>
            <person name="Gilbert B."/>
            <person name="Handa Y."/>
            <person name="Hijri M."/>
            <person name="Kaul R."/>
            <person name="Kawaguchi M."/>
            <person name="Krajinski F."/>
            <person name="Lammers P."/>
            <person name="Lapierre D."/>
            <person name="Masclaux F.G."/>
            <person name="Murat C."/>
            <person name="Morin E."/>
            <person name="Ndikumana S."/>
            <person name="Pagni M."/>
            <person name="Petitpierre D."/>
            <person name="Requena N."/>
            <person name="Rosikiewicz P."/>
            <person name="Riley R."/>
            <person name="Saito K."/>
            <person name="San Clemente H."/>
            <person name="Shapiro H."/>
            <person name="van Tuinen D."/>
            <person name="Becard G."/>
            <person name="Bonfante P."/>
            <person name="Paszkowski U."/>
            <person name="Shachar-Hill Y."/>
            <person name="Young J.P."/>
            <person name="Sanders I.R."/>
            <person name="Henrissat B."/>
            <person name="Rensing S.A."/>
            <person name="Grigoriev I.V."/>
            <person name="Corradi N."/>
            <person name="Roux C."/>
            <person name="Martin F."/>
        </authorList>
    </citation>
    <scope>NUCLEOTIDE SEQUENCE</scope>
    <source>
        <strain evidence="1">DAOM 197198</strain>
    </source>
</reference>
<dbReference type="EMBL" id="KI286648">
    <property type="protein sequence ID" value="ESA10848.1"/>
    <property type="molecule type" value="Genomic_DNA"/>
</dbReference>
<proteinExistence type="predicted"/>
<organism evidence="1">
    <name type="scientific">Rhizophagus irregularis (strain DAOM 181602 / DAOM 197198 / MUCL 43194)</name>
    <name type="common">Arbuscular mycorrhizal fungus</name>
    <name type="synonym">Glomus intraradices</name>
    <dbReference type="NCBI Taxonomy" id="747089"/>
    <lineage>
        <taxon>Eukaryota</taxon>
        <taxon>Fungi</taxon>
        <taxon>Fungi incertae sedis</taxon>
        <taxon>Mucoromycota</taxon>
        <taxon>Glomeromycotina</taxon>
        <taxon>Glomeromycetes</taxon>
        <taxon>Glomerales</taxon>
        <taxon>Glomeraceae</taxon>
        <taxon>Rhizophagus</taxon>
    </lineage>
</organism>
<accession>U9TWX9</accession>
<name>U9TWX9_RHIID</name>
<dbReference type="AlphaFoldDB" id="U9TWX9"/>
<sequence length="201" mass="23575">MADSHLPYSKFKEKFHWQALKRLEVDIQDDDILVIKEMVKAFHAFFGKIIRVKGKRFIILYFNKQSDLMSAINKSIKIYDIGRGLWIKKENDYIDDNGELQEDIPHHHEDMINGSHEGSFITQTNFSNKNIENSKNILKDLNTTKIAKNYKEKHHTNLVKCINLPLLVDDTSIISSLVNLWLRLSAPWLDNPWLWYGGVHR</sequence>
<evidence type="ECO:0000313" key="1">
    <source>
        <dbReference type="EMBL" id="ESA10848.1"/>
    </source>
</evidence>